<dbReference type="InterPro" id="IPR000742">
    <property type="entry name" value="EGF"/>
</dbReference>
<sequence length="898" mass="95808">MNFNRDGSNMAQSAPVPGSIRRARERARAGLPREDPSQGLGPLRAMEEPGPQFTQPPPDARRPFVAPSAAGPTQIPRPMINAGAQPRGGQGTMTISKPTQVPQWPLAGPVPSPVSTSNAQPYRPPAGRSQPPPRPERPSRVPSILDGSRIQDYTPVFQYQPMQAPSEPSRQELLPIPETPSSYSRASTDSSDASIPDFPVPSQMGLPGNRRSVTLGPPPSSRRGASSFYSTVSYVSPIPEESPRTRSHTSFASSAAMPDTWEDITPAPSPQYPETSFDEPIPEEANPFDDNAEESQLVRSASLGRRGKPILVSTSPPRDNSWEESRRPDPQPVQRDAFVNGTGFVEASTSSSGTLPTIKKIATPTQALTRDSFIEAYNAASATDPANPRGTPSPQPPASRSYSRLSAIRRPPKLDIGAVRTAEARGSLTSLPDLIRRATRLAASLEEGKRPASRLNDLTNFGSFGDDVDRKYSYDGEKHQSGLSDMLAAFPPPAQASSRRSFRESLRQQVSWPLPLTTRGQANSDSPNYNPSDSEKQPKRKRRCCGLPCWAFFLLIILLLCLVAAAIVLPLEFLVFRKNRGNAGAQGSLQQCQAQLTCLNGGTNVVNNGVCSCICTNAFMGTDCSIAGADGCTTTGVAGDTNTSNVTLGDAIPRLIQQAQANFSIPLSPTIISAKLNAGNLSCPAENALVTFDGLSTRQGDAGTEVTAPIGTANELLIEKQPDVVSYVIKTITESTQATNEPGGPPQSTKPPFHGLERRNGFTTVITAVAPTSVSLVFSDTLTISVPTAPTPSTPTITRTVTATYPGTTAPTNVPSNFTVTEEVLDFARVAVLFILQEDNLDNAEAAQISLQRLFTSASQAKIDSSKAVTVDQARNVTLGNRNSVDLVNKRVDAGGNL</sequence>
<keyword evidence="2" id="KW-0472">Membrane</keyword>
<organism evidence="4 5">
    <name type="scientific">Coniochaeta pulveracea</name>
    <dbReference type="NCBI Taxonomy" id="177199"/>
    <lineage>
        <taxon>Eukaryota</taxon>
        <taxon>Fungi</taxon>
        <taxon>Dikarya</taxon>
        <taxon>Ascomycota</taxon>
        <taxon>Pezizomycotina</taxon>
        <taxon>Sordariomycetes</taxon>
        <taxon>Sordariomycetidae</taxon>
        <taxon>Coniochaetales</taxon>
        <taxon>Coniochaetaceae</taxon>
        <taxon>Coniochaeta</taxon>
    </lineage>
</organism>
<reference evidence="4 5" key="1">
    <citation type="submission" date="2018-08" db="EMBL/GenBank/DDBJ databases">
        <title>Draft genome of the lignicolous fungus Coniochaeta pulveracea.</title>
        <authorList>
            <person name="Borstlap C.J."/>
            <person name="De Witt R.N."/>
            <person name="Botha A."/>
            <person name="Volschenk H."/>
        </authorList>
    </citation>
    <scope>NUCLEOTIDE SEQUENCE [LARGE SCALE GENOMIC DNA]</scope>
    <source>
        <strain evidence="4 5">CAB683</strain>
    </source>
</reference>
<dbReference type="OrthoDB" id="283575at2759"/>
<keyword evidence="2" id="KW-0812">Transmembrane</keyword>
<feature type="compositionally biased region" description="Acidic residues" evidence="1">
    <location>
        <begin position="276"/>
        <end position="293"/>
    </location>
</feature>
<dbReference type="PANTHER" id="PTHR17178:SF0">
    <property type="entry name" value="SERGLYCIN"/>
    <property type="match status" value="1"/>
</dbReference>
<proteinExistence type="predicted"/>
<feature type="region of interest" description="Disordered" evidence="1">
    <location>
        <begin position="516"/>
        <end position="540"/>
    </location>
</feature>
<dbReference type="AlphaFoldDB" id="A0A420XYK4"/>
<accession>A0A420XYK4</accession>
<evidence type="ECO:0000259" key="3">
    <source>
        <dbReference type="PROSITE" id="PS00022"/>
    </source>
</evidence>
<gene>
    <name evidence="4" type="ORF">DL546_000038</name>
</gene>
<feature type="non-terminal residue" evidence="4">
    <location>
        <position position="898"/>
    </location>
</feature>
<feature type="compositionally biased region" description="Low complexity" evidence="1">
    <location>
        <begin position="523"/>
        <end position="532"/>
    </location>
</feature>
<feature type="compositionally biased region" description="Basic and acidic residues" evidence="1">
    <location>
        <begin position="320"/>
        <end position="329"/>
    </location>
</feature>
<dbReference type="PROSITE" id="PS00022">
    <property type="entry name" value="EGF_1"/>
    <property type="match status" value="1"/>
</dbReference>
<comment type="caution">
    <text evidence="4">The sequence shown here is derived from an EMBL/GenBank/DDBJ whole genome shotgun (WGS) entry which is preliminary data.</text>
</comment>
<feature type="region of interest" description="Disordered" evidence="1">
    <location>
        <begin position="735"/>
        <end position="755"/>
    </location>
</feature>
<feature type="compositionally biased region" description="Basic and acidic residues" evidence="1">
    <location>
        <begin position="26"/>
        <end position="36"/>
    </location>
</feature>
<dbReference type="PANTHER" id="PTHR17178">
    <property type="entry name" value="SECRETORY GRANULE PROTEOGLYCAN CORE PROTEIN"/>
    <property type="match status" value="1"/>
</dbReference>
<evidence type="ECO:0000313" key="5">
    <source>
        <dbReference type="Proteomes" id="UP000275385"/>
    </source>
</evidence>
<feature type="region of interest" description="Disordered" evidence="1">
    <location>
        <begin position="1"/>
        <end position="409"/>
    </location>
</feature>
<feature type="compositionally biased region" description="Low complexity" evidence="1">
    <location>
        <begin position="181"/>
        <end position="194"/>
    </location>
</feature>
<evidence type="ECO:0000313" key="4">
    <source>
        <dbReference type="EMBL" id="RKU40528.1"/>
    </source>
</evidence>
<dbReference type="Proteomes" id="UP000275385">
    <property type="component" value="Unassembled WGS sequence"/>
</dbReference>
<protein>
    <recommendedName>
        <fullName evidence="3">EGF-like domain-containing protein</fullName>
    </recommendedName>
</protein>
<evidence type="ECO:0000256" key="2">
    <source>
        <dbReference type="SAM" id="Phobius"/>
    </source>
</evidence>
<dbReference type="EMBL" id="QVQW01000099">
    <property type="protein sequence ID" value="RKU40528.1"/>
    <property type="molecule type" value="Genomic_DNA"/>
</dbReference>
<feature type="domain" description="EGF-like" evidence="3">
    <location>
        <begin position="613"/>
        <end position="624"/>
    </location>
</feature>
<evidence type="ECO:0000256" key="1">
    <source>
        <dbReference type="SAM" id="MobiDB-lite"/>
    </source>
</evidence>
<feature type="transmembrane region" description="Helical" evidence="2">
    <location>
        <begin position="550"/>
        <end position="571"/>
    </location>
</feature>
<feature type="compositionally biased region" description="Polar residues" evidence="1">
    <location>
        <begin position="92"/>
        <end position="102"/>
    </location>
</feature>
<dbReference type="STRING" id="177199.A0A420XYK4"/>
<keyword evidence="5" id="KW-1185">Reference proteome</keyword>
<feature type="compositionally biased region" description="Polar residues" evidence="1">
    <location>
        <begin position="1"/>
        <end position="12"/>
    </location>
</feature>
<name>A0A420XYK4_9PEZI</name>
<keyword evidence="2" id="KW-1133">Transmembrane helix</keyword>